<proteinExistence type="predicted"/>
<comment type="caution">
    <text evidence="1">The sequence shown here is derived from an EMBL/GenBank/DDBJ whole genome shotgun (WGS) entry which is preliminary data.</text>
</comment>
<dbReference type="AlphaFoldDB" id="A0A9N9CLM6"/>
<keyword evidence="2" id="KW-1185">Reference proteome</keyword>
<gene>
    <name evidence="1" type="ORF">FCALED_LOCUS8702</name>
</gene>
<name>A0A9N9CLM6_9GLOM</name>
<dbReference type="OrthoDB" id="2403650at2759"/>
<protein>
    <submittedName>
        <fullName evidence="1">8926_t:CDS:1</fullName>
    </submittedName>
</protein>
<reference evidence="1" key="1">
    <citation type="submission" date="2021-06" db="EMBL/GenBank/DDBJ databases">
        <authorList>
            <person name="Kallberg Y."/>
            <person name="Tangrot J."/>
            <person name="Rosling A."/>
        </authorList>
    </citation>
    <scope>NUCLEOTIDE SEQUENCE</scope>
    <source>
        <strain evidence="1">UK204</strain>
    </source>
</reference>
<organism evidence="1 2">
    <name type="scientific">Funneliformis caledonium</name>
    <dbReference type="NCBI Taxonomy" id="1117310"/>
    <lineage>
        <taxon>Eukaryota</taxon>
        <taxon>Fungi</taxon>
        <taxon>Fungi incertae sedis</taxon>
        <taxon>Mucoromycota</taxon>
        <taxon>Glomeromycotina</taxon>
        <taxon>Glomeromycetes</taxon>
        <taxon>Glomerales</taxon>
        <taxon>Glomeraceae</taxon>
        <taxon>Funneliformis</taxon>
    </lineage>
</organism>
<dbReference type="Proteomes" id="UP000789570">
    <property type="component" value="Unassembled WGS sequence"/>
</dbReference>
<dbReference type="EMBL" id="CAJVPQ010002630">
    <property type="protein sequence ID" value="CAG8603435.1"/>
    <property type="molecule type" value="Genomic_DNA"/>
</dbReference>
<accession>A0A9N9CLM6</accession>
<evidence type="ECO:0000313" key="2">
    <source>
        <dbReference type="Proteomes" id="UP000789570"/>
    </source>
</evidence>
<evidence type="ECO:0000313" key="1">
    <source>
        <dbReference type="EMBL" id="CAG8603435.1"/>
    </source>
</evidence>
<sequence>MSDKTKVLNKSKIPDKLEKFLADRFQDIDSTSLALYKVEFVADSVIIQTLKKHIHSREVSRNGTAR</sequence>